<dbReference type="AlphaFoldDB" id="Q6J2A7"/>
<reference evidence="2" key="1">
    <citation type="journal article" date="2004" name="J. Bacteriol.">
        <title>Nucleotide sequence and evolution of the five-plasmid complement of the phytopathogen Pseudomonas syringae pv. maculicola ES4326.</title>
        <authorList>
            <person name="Stavrinides J."/>
            <person name="Guttman D.S."/>
        </authorList>
    </citation>
    <scope>NUCLEOTIDE SEQUENCE</scope>
    <source>
        <strain evidence="2">ES4326</strain>
        <plasmid evidence="2">pPMA4326E</plasmid>
    </source>
</reference>
<dbReference type="EMBL" id="AY603983">
    <property type="protein sequence ID" value="AAT35214.1"/>
    <property type="molecule type" value="Genomic_DNA"/>
</dbReference>
<geneLocation type="plasmid" evidence="2">
    <name>pPMA4326E</name>
</geneLocation>
<organism evidence="2">
    <name type="scientific">Pseudomonas syringae pv. maculicola</name>
    <dbReference type="NCBI Taxonomy" id="59511"/>
    <lineage>
        <taxon>Bacteria</taxon>
        <taxon>Pseudomonadati</taxon>
        <taxon>Pseudomonadota</taxon>
        <taxon>Gammaproteobacteria</taxon>
        <taxon>Pseudomonadales</taxon>
        <taxon>Pseudomonadaceae</taxon>
        <taxon>Pseudomonas</taxon>
    </lineage>
</organism>
<evidence type="ECO:0000313" key="2">
    <source>
        <dbReference type="EMBL" id="AAT35214.1"/>
    </source>
</evidence>
<keyword evidence="2" id="KW-0614">Plasmid</keyword>
<proteinExistence type="predicted"/>
<sequence>MLELGNALLYYRIIPTRRRSLKMKDPHDKATIDFSNLVTEFEKEHDLAPGSVDVPKSGVSFSELTLLLDHVKSGLKRPVGRPPKGEKALTKAEKQKAYRDRQRAAKQAESQRLADIRAGAPVTSTVIDLTTSFRDVYSETRGKD</sequence>
<protein>
    <submittedName>
        <fullName evidence="2">Uncharacterized protein</fullName>
    </submittedName>
</protein>
<feature type="compositionally biased region" description="Basic and acidic residues" evidence="1">
    <location>
        <begin position="83"/>
        <end position="103"/>
    </location>
</feature>
<evidence type="ECO:0000256" key="1">
    <source>
        <dbReference type="SAM" id="MobiDB-lite"/>
    </source>
</evidence>
<gene>
    <name evidence="2" type="ORF">PMA4326E02</name>
</gene>
<accession>Q6J2A7</accession>
<feature type="region of interest" description="Disordered" evidence="1">
    <location>
        <begin position="75"/>
        <end position="112"/>
    </location>
</feature>
<name>Q6J2A7_PSEYM</name>